<evidence type="ECO:0000313" key="2">
    <source>
        <dbReference type="EMBL" id="SMF60586.1"/>
    </source>
</evidence>
<dbReference type="Proteomes" id="UP000192917">
    <property type="component" value="Unassembled WGS sequence"/>
</dbReference>
<dbReference type="InterPro" id="IPR051321">
    <property type="entry name" value="PHA/PHB_synthase"/>
</dbReference>
<dbReference type="NCBIfam" id="TIGR01849">
    <property type="entry name" value="PHB_depoly_PhaZ"/>
    <property type="match status" value="1"/>
</dbReference>
<proteinExistence type="predicted"/>
<dbReference type="STRING" id="560819.SAMN05428998_12365"/>
<accession>A0A1Y6CLJ0</accession>
<dbReference type="AlphaFoldDB" id="A0A1Y6CLJ0"/>
<dbReference type="InterPro" id="IPR029058">
    <property type="entry name" value="AB_hydrolase_fold"/>
</dbReference>
<protein>
    <submittedName>
        <fullName evidence="2">Poly(3-hydroxybutyrate) depolymerase</fullName>
    </submittedName>
</protein>
<dbReference type="RefSeq" id="WP_085125001.1">
    <property type="nucleotide sequence ID" value="NZ_FWZX01000023.1"/>
</dbReference>
<keyword evidence="3" id="KW-1185">Reference proteome</keyword>
<reference evidence="2 3" key="1">
    <citation type="submission" date="2017-04" db="EMBL/GenBank/DDBJ databases">
        <authorList>
            <person name="Afonso C.L."/>
            <person name="Miller P.J."/>
            <person name="Scott M.A."/>
            <person name="Spackman E."/>
            <person name="Goraichik I."/>
            <person name="Dimitrov K.M."/>
            <person name="Suarez D.L."/>
            <person name="Swayne D.E."/>
        </authorList>
    </citation>
    <scope>NUCLEOTIDE SEQUENCE [LARGE SCALE GENOMIC DNA]</scope>
    <source>
        <strain evidence="2 3">USBA 355</strain>
    </source>
</reference>
<organism evidence="2 3">
    <name type="scientific">Tistlia consotensis USBA 355</name>
    <dbReference type="NCBI Taxonomy" id="560819"/>
    <lineage>
        <taxon>Bacteria</taxon>
        <taxon>Pseudomonadati</taxon>
        <taxon>Pseudomonadota</taxon>
        <taxon>Alphaproteobacteria</taxon>
        <taxon>Rhodospirillales</taxon>
        <taxon>Rhodovibrionaceae</taxon>
        <taxon>Tistlia</taxon>
    </lineage>
</organism>
<dbReference type="Pfam" id="PF06850">
    <property type="entry name" value="PHB_depo_C"/>
    <property type="match status" value="1"/>
</dbReference>
<evidence type="ECO:0000313" key="3">
    <source>
        <dbReference type="Proteomes" id="UP000192917"/>
    </source>
</evidence>
<feature type="domain" description="PHB de-polymerase C-terminal" evidence="1">
    <location>
        <begin position="204"/>
        <end position="405"/>
    </location>
</feature>
<dbReference type="PANTHER" id="PTHR36837:SF4">
    <property type="entry name" value="BLR0908 PROTEIN"/>
    <property type="match status" value="1"/>
</dbReference>
<dbReference type="InterPro" id="IPR009656">
    <property type="entry name" value="PHB_depo_C"/>
</dbReference>
<dbReference type="EMBL" id="FWZX01000023">
    <property type="protein sequence ID" value="SMF60586.1"/>
    <property type="molecule type" value="Genomic_DNA"/>
</dbReference>
<dbReference type="Gene3D" id="3.40.50.1820">
    <property type="entry name" value="alpha/beta hydrolase"/>
    <property type="match status" value="1"/>
</dbReference>
<dbReference type="InterPro" id="IPR010915">
    <property type="entry name" value="PHB_depoly_PhaZ"/>
</dbReference>
<dbReference type="PIRSF" id="PIRSF020818">
    <property type="entry name" value="PHB_depoly_PhaZ"/>
    <property type="match status" value="1"/>
</dbReference>
<sequence length="406" mass="45341">MLYSLYEFQHTALMPWRILSDVTRGVLTHPWVPASYTQLGKSIVAGLDVLDSATARRPKPDWAIDEVAVGGRKVAVEMRVELEKPFCRLLHFAKQGPRALQPRVLVAAPMSGHHATLLRGTVKALLADHDVWITDWTDARDVALADGPFGVDSYIDYLLEFMRRLGPELHVIAVCQPAPLVLAAVSLLAQADDPAQPRSMTLMGGPIDTTAAPTEVTRLAETRPLSWFEKHLLTEVPSFYRGGGRVVYPGFLQLGGFISMNASRHFDAHLRFFRHLVRGDGDSAAQHRRFYDEYLAVMDVPAEYYIETVDRIFQRHLLPRGELDWRGVRVEPKAIETTALLTVEGELDDISAPGQTIAAHRLCSGLAAGKQQDLLQKGVGHYGIFNGRRWREDICPQIGAFIREHD</sequence>
<evidence type="ECO:0000259" key="1">
    <source>
        <dbReference type="Pfam" id="PF06850"/>
    </source>
</evidence>
<gene>
    <name evidence="2" type="ORF">SAMN05428998_12365</name>
</gene>
<name>A0A1Y6CLJ0_9PROT</name>
<dbReference type="SUPFAM" id="SSF53474">
    <property type="entry name" value="alpha/beta-Hydrolases"/>
    <property type="match status" value="1"/>
</dbReference>
<dbReference type="PANTHER" id="PTHR36837">
    <property type="entry name" value="POLY(3-HYDROXYALKANOATE) POLYMERASE SUBUNIT PHAC"/>
    <property type="match status" value="1"/>
</dbReference>